<dbReference type="Pfam" id="PF02900">
    <property type="entry name" value="LigB"/>
    <property type="match status" value="1"/>
</dbReference>
<organism evidence="7 8">
    <name type="scientific">Brevibacillus fluminis</name>
    <dbReference type="NCBI Taxonomy" id="511487"/>
    <lineage>
        <taxon>Bacteria</taxon>
        <taxon>Bacillati</taxon>
        <taxon>Bacillota</taxon>
        <taxon>Bacilli</taxon>
        <taxon>Bacillales</taxon>
        <taxon>Paenibacillaceae</taxon>
        <taxon>Brevibacillus</taxon>
    </lineage>
</organism>
<dbReference type="GO" id="GO:0016702">
    <property type="term" value="F:oxidoreductase activity, acting on single donors with incorporation of molecular oxygen, incorporation of two atoms of oxygen"/>
    <property type="evidence" value="ECO:0007669"/>
    <property type="project" value="UniProtKB-ARBA"/>
</dbReference>
<evidence type="ECO:0000256" key="5">
    <source>
        <dbReference type="ARBA" id="ARBA00023002"/>
    </source>
</evidence>
<gene>
    <name evidence="7" type="ORF">EDM56_10435</name>
</gene>
<dbReference type="GO" id="GO:0008270">
    <property type="term" value="F:zinc ion binding"/>
    <property type="evidence" value="ECO:0007669"/>
    <property type="project" value="InterPro"/>
</dbReference>
<sequence length="255" mass="28496">MVPSLFLAHGSPMLAIEDTGYSQFLENLGQQIKPKAIVIFTAHWETDVLTISFSNDAYDTIYDFGGFPDELYQIKYPAKGSEPVAEMVEAKFKQAGIAVRRDTARGLDHGSWTLLYRMYPNADIPVVQISVNPYLAVGEQIKIGEALQGLGKEDIMIIGSGVTVHNLRMLKFGQQHPDAWATEFDDWLISHIQNHDVDSLADYENQAPHARMAVPRAEHFVPLFIAMGSGNPDTKAQIIHRSYDYGTLSYLSFAF</sequence>
<dbReference type="SUPFAM" id="SSF53213">
    <property type="entry name" value="LigB-like"/>
    <property type="match status" value="1"/>
</dbReference>
<evidence type="ECO:0000256" key="4">
    <source>
        <dbReference type="ARBA" id="ARBA00022833"/>
    </source>
</evidence>
<evidence type="ECO:0000256" key="1">
    <source>
        <dbReference type="ARBA" id="ARBA00001947"/>
    </source>
</evidence>
<accession>A0A3M8DRJ3</accession>
<keyword evidence="8" id="KW-1185">Reference proteome</keyword>
<comment type="cofactor">
    <cofactor evidence="1">
        <name>Zn(2+)</name>
        <dbReference type="ChEBI" id="CHEBI:29105"/>
    </cofactor>
</comment>
<comment type="caution">
    <text evidence="7">The sequence shown here is derived from an EMBL/GenBank/DDBJ whole genome shotgun (WGS) entry which is preliminary data.</text>
</comment>
<evidence type="ECO:0000259" key="6">
    <source>
        <dbReference type="Pfam" id="PF02900"/>
    </source>
</evidence>
<feature type="domain" description="Extradiol ring-cleavage dioxygenase class III enzyme subunit B" evidence="6">
    <location>
        <begin position="5"/>
        <end position="252"/>
    </location>
</feature>
<dbReference type="PANTHER" id="PTHR30096:SF0">
    <property type="entry name" value="4,5-DOPA DIOXYGENASE EXTRADIOL-LIKE PROTEIN"/>
    <property type="match status" value="1"/>
</dbReference>
<dbReference type="EMBL" id="RHHQ01000008">
    <property type="protein sequence ID" value="RNB89597.1"/>
    <property type="molecule type" value="Genomic_DNA"/>
</dbReference>
<evidence type="ECO:0000256" key="2">
    <source>
        <dbReference type="ARBA" id="ARBA00007581"/>
    </source>
</evidence>
<dbReference type="GO" id="GO:0008198">
    <property type="term" value="F:ferrous iron binding"/>
    <property type="evidence" value="ECO:0007669"/>
    <property type="project" value="InterPro"/>
</dbReference>
<comment type="similarity">
    <text evidence="2">Belongs to the DODA-type extradiol aromatic ring-opening dioxygenase family.</text>
</comment>
<evidence type="ECO:0000313" key="7">
    <source>
        <dbReference type="EMBL" id="RNB89597.1"/>
    </source>
</evidence>
<keyword evidence="7" id="KW-0223">Dioxygenase</keyword>
<dbReference type="OrthoDB" id="9790889at2"/>
<dbReference type="PIRSF" id="PIRSF006157">
    <property type="entry name" value="Doxgns_DODA"/>
    <property type="match status" value="1"/>
</dbReference>
<evidence type="ECO:0000313" key="8">
    <source>
        <dbReference type="Proteomes" id="UP000271031"/>
    </source>
</evidence>
<dbReference type="PANTHER" id="PTHR30096">
    <property type="entry name" value="4,5-DOPA DIOXYGENASE EXTRADIOL-LIKE PROTEIN"/>
    <property type="match status" value="1"/>
</dbReference>
<dbReference type="InterPro" id="IPR014436">
    <property type="entry name" value="Extradiol_dOase_DODA"/>
</dbReference>
<dbReference type="Proteomes" id="UP000271031">
    <property type="component" value="Unassembled WGS sequence"/>
</dbReference>
<evidence type="ECO:0000256" key="3">
    <source>
        <dbReference type="ARBA" id="ARBA00022723"/>
    </source>
</evidence>
<dbReference type="RefSeq" id="WP_122917853.1">
    <property type="nucleotide sequence ID" value="NZ_RHHQ01000008.1"/>
</dbReference>
<dbReference type="CDD" id="cd07363">
    <property type="entry name" value="45_DOPA_Dioxygenase"/>
    <property type="match status" value="1"/>
</dbReference>
<proteinExistence type="inferred from homology"/>
<dbReference type="InterPro" id="IPR004183">
    <property type="entry name" value="Xdiol_dOase_suB"/>
</dbReference>
<name>A0A3M8DRJ3_9BACL</name>
<dbReference type="Gene3D" id="3.40.830.10">
    <property type="entry name" value="LigB-like"/>
    <property type="match status" value="1"/>
</dbReference>
<dbReference type="AlphaFoldDB" id="A0A3M8DRJ3"/>
<keyword evidence="3" id="KW-0479">Metal-binding</keyword>
<keyword evidence="5" id="KW-0560">Oxidoreductase</keyword>
<protein>
    <submittedName>
        <fullName evidence="7">Dioxygenase</fullName>
    </submittedName>
</protein>
<reference evidence="7 8" key="1">
    <citation type="submission" date="2018-10" db="EMBL/GenBank/DDBJ databases">
        <title>Phylogenomics of Brevibacillus.</title>
        <authorList>
            <person name="Dunlap C."/>
        </authorList>
    </citation>
    <scope>NUCLEOTIDE SEQUENCE [LARGE SCALE GENOMIC DNA]</scope>
    <source>
        <strain evidence="7 8">JCM 15716</strain>
    </source>
</reference>
<keyword evidence="4" id="KW-0862">Zinc</keyword>